<dbReference type="GO" id="GO:0003676">
    <property type="term" value="F:nucleic acid binding"/>
    <property type="evidence" value="ECO:0007669"/>
    <property type="project" value="InterPro"/>
</dbReference>
<name>A0A834T2W5_9FABA</name>
<feature type="domain" description="RNase H type-1" evidence="1">
    <location>
        <begin position="24"/>
        <end position="97"/>
    </location>
</feature>
<protein>
    <submittedName>
        <fullName evidence="2">Ribonuclease H</fullName>
    </submittedName>
</protein>
<reference evidence="2" key="1">
    <citation type="submission" date="2020-09" db="EMBL/GenBank/DDBJ databases">
        <title>Genome-Enabled Discovery of Anthraquinone Biosynthesis in Senna tora.</title>
        <authorList>
            <person name="Kang S.-H."/>
            <person name="Pandey R.P."/>
            <person name="Lee C.-M."/>
            <person name="Sim J.-S."/>
            <person name="Jeong J.-T."/>
            <person name="Choi B.-S."/>
            <person name="Jung M."/>
            <person name="Ginzburg D."/>
            <person name="Zhao K."/>
            <person name="Won S.Y."/>
            <person name="Oh T.-J."/>
            <person name="Yu Y."/>
            <person name="Kim N.-H."/>
            <person name="Lee O.R."/>
            <person name="Lee T.-H."/>
            <person name="Bashyal P."/>
            <person name="Kim T.-S."/>
            <person name="Lee W.-H."/>
            <person name="Kawkins C."/>
            <person name="Kim C.-K."/>
            <person name="Kim J.S."/>
            <person name="Ahn B.O."/>
            <person name="Rhee S.Y."/>
            <person name="Sohng J.K."/>
        </authorList>
    </citation>
    <scope>NUCLEOTIDE SEQUENCE</scope>
    <source>
        <tissue evidence="2">Leaf</tissue>
    </source>
</reference>
<dbReference type="PANTHER" id="PTHR47723:SF19">
    <property type="entry name" value="POLYNUCLEOTIDYL TRANSFERASE, RIBONUCLEASE H-LIKE SUPERFAMILY PROTEIN"/>
    <property type="match status" value="1"/>
</dbReference>
<dbReference type="SUPFAM" id="SSF53098">
    <property type="entry name" value="Ribonuclease H-like"/>
    <property type="match status" value="1"/>
</dbReference>
<dbReference type="EMBL" id="JAAIUW010000009">
    <property type="protein sequence ID" value="KAF7814077.1"/>
    <property type="molecule type" value="Genomic_DNA"/>
</dbReference>
<dbReference type="InterPro" id="IPR002156">
    <property type="entry name" value="RNaseH_domain"/>
</dbReference>
<evidence type="ECO:0000313" key="2">
    <source>
        <dbReference type="EMBL" id="KAF7814077.1"/>
    </source>
</evidence>
<dbReference type="InterPro" id="IPR036397">
    <property type="entry name" value="RNaseH_sf"/>
</dbReference>
<dbReference type="InterPro" id="IPR053151">
    <property type="entry name" value="RNase_H-like"/>
</dbReference>
<organism evidence="2 3">
    <name type="scientific">Senna tora</name>
    <dbReference type="NCBI Taxonomy" id="362788"/>
    <lineage>
        <taxon>Eukaryota</taxon>
        <taxon>Viridiplantae</taxon>
        <taxon>Streptophyta</taxon>
        <taxon>Embryophyta</taxon>
        <taxon>Tracheophyta</taxon>
        <taxon>Spermatophyta</taxon>
        <taxon>Magnoliopsida</taxon>
        <taxon>eudicotyledons</taxon>
        <taxon>Gunneridae</taxon>
        <taxon>Pentapetalae</taxon>
        <taxon>rosids</taxon>
        <taxon>fabids</taxon>
        <taxon>Fabales</taxon>
        <taxon>Fabaceae</taxon>
        <taxon>Caesalpinioideae</taxon>
        <taxon>Cassia clade</taxon>
        <taxon>Senna</taxon>
    </lineage>
</organism>
<dbReference type="Pfam" id="PF13456">
    <property type="entry name" value="RVT_3"/>
    <property type="match status" value="1"/>
</dbReference>
<accession>A0A834T2W5</accession>
<dbReference type="Proteomes" id="UP000634136">
    <property type="component" value="Unassembled WGS sequence"/>
</dbReference>
<sequence>MVRSWGLSLEIRARALLFMLSSGGVLSGLEMALHYRHRKVVIEMDSLVACELINTPIVDSHPCATLLRNINRRCCDVGEVIFQHVYRKGNRVADALALLAQRSFFKLNFLTSPPGEIVSLLDEDGRGVGALSQRCPSFFPFHTLLLPPAAYVNPKTYGRKKIGAAVIMYFRGSKVVLPNAQNENPKEETKYC</sequence>
<proteinExistence type="predicted"/>
<dbReference type="Gene3D" id="3.30.420.10">
    <property type="entry name" value="Ribonuclease H-like superfamily/Ribonuclease H"/>
    <property type="match status" value="1"/>
</dbReference>
<dbReference type="GO" id="GO:0004523">
    <property type="term" value="F:RNA-DNA hybrid ribonuclease activity"/>
    <property type="evidence" value="ECO:0007669"/>
    <property type="project" value="InterPro"/>
</dbReference>
<evidence type="ECO:0000259" key="1">
    <source>
        <dbReference type="Pfam" id="PF13456"/>
    </source>
</evidence>
<gene>
    <name evidence="2" type="ORF">G2W53_028046</name>
</gene>
<dbReference type="AlphaFoldDB" id="A0A834T2W5"/>
<dbReference type="InterPro" id="IPR044730">
    <property type="entry name" value="RNase_H-like_dom_plant"/>
</dbReference>
<comment type="caution">
    <text evidence="2">The sequence shown here is derived from an EMBL/GenBank/DDBJ whole genome shotgun (WGS) entry which is preliminary data.</text>
</comment>
<evidence type="ECO:0000313" key="3">
    <source>
        <dbReference type="Proteomes" id="UP000634136"/>
    </source>
</evidence>
<dbReference type="PANTHER" id="PTHR47723">
    <property type="entry name" value="OS05G0353850 PROTEIN"/>
    <property type="match status" value="1"/>
</dbReference>
<dbReference type="InterPro" id="IPR012337">
    <property type="entry name" value="RNaseH-like_sf"/>
</dbReference>
<dbReference type="CDD" id="cd06222">
    <property type="entry name" value="RNase_H_like"/>
    <property type="match status" value="1"/>
</dbReference>
<keyword evidence="3" id="KW-1185">Reference proteome</keyword>